<feature type="domain" description="Carboxylesterase type B" evidence="4">
    <location>
        <begin position="25"/>
        <end position="213"/>
    </location>
</feature>
<comment type="similarity">
    <text evidence="1 3">Belongs to the type-B carboxylesterase/lipase family.</text>
</comment>
<dbReference type="Proteomes" id="UP001589810">
    <property type="component" value="Unassembled WGS sequence"/>
</dbReference>
<dbReference type="RefSeq" id="WP_273942972.1">
    <property type="nucleotide sequence ID" value="NZ_CP097263.1"/>
</dbReference>
<dbReference type="Gene3D" id="3.40.50.1820">
    <property type="entry name" value="alpha/beta hydrolase"/>
    <property type="match status" value="1"/>
</dbReference>
<dbReference type="SUPFAM" id="SSF53474">
    <property type="entry name" value="alpha/beta-Hydrolases"/>
    <property type="match status" value="1"/>
</dbReference>
<dbReference type="InterPro" id="IPR019826">
    <property type="entry name" value="Carboxylesterase_B_AS"/>
</dbReference>
<dbReference type="InterPro" id="IPR002018">
    <property type="entry name" value="CarbesteraseB"/>
</dbReference>
<evidence type="ECO:0000256" key="3">
    <source>
        <dbReference type="RuleBase" id="RU361235"/>
    </source>
</evidence>
<dbReference type="EMBL" id="JBHLUD010000003">
    <property type="protein sequence ID" value="MFC0542221.1"/>
    <property type="molecule type" value="Genomic_DNA"/>
</dbReference>
<evidence type="ECO:0000313" key="5">
    <source>
        <dbReference type="EMBL" id="MFC0542221.1"/>
    </source>
</evidence>
<comment type="caution">
    <text evidence="5">The sequence shown here is derived from an EMBL/GenBank/DDBJ whole genome shotgun (WGS) entry which is preliminary data.</text>
</comment>
<protein>
    <recommendedName>
        <fullName evidence="3">Carboxylic ester hydrolase</fullName>
        <ecNumber evidence="3">3.1.1.-</ecNumber>
    </recommendedName>
</protein>
<dbReference type="Pfam" id="PF00135">
    <property type="entry name" value="COesterase"/>
    <property type="match status" value="1"/>
</dbReference>
<dbReference type="InterPro" id="IPR029058">
    <property type="entry name" value="AB_hydrolase_fold"/>
</dbReference>
<accession>A0ABV6MQV3</accession>
<sequence>MTTRVVRTADGPLTVTETDELLVARGVHYGMAERFAPAVAVEPWTDPVDATRPGPYCPQVPNFIEYVMGDVLAGLEASEDCLVLSVHAPRDAAGAPVMVYYHGGAYVTGSGESARYRPTRLAAEGKVVVVTVSYRVGIFGYLTPTREGVETNLGLRDQLLALRWVARNIASFGGDPANVTIFGQSAGGDSVASLLLSEPARGLYRRAITHSAPLGMRAGRAALHRAVRAAADEALRTRPRDLSAEDLLEVQEIAARAGRTFGWTGGMPLGFHYGEYPLPPESEVPAVIARHAPGIDLLLLHIRDDALPLARIDRSVARLMKLGPVGRTVVDGISKIATARLFDHPARRLAKDWRAAGGQAGHYRMDWKPDHTDFGSPHSLELPFLFGSDADWADAAMLGEYAGHLDERLPIGRELRAAWARFAHDGTLPAQTPYLHRLS</sequence>
<proteinExistence type="inferred from homology"/>
<name>A0ABV6MQV3_9PSEU</name>
<organism evidence="5 6">
    <name type="scientific">Kutzneria chonburiensis</name>
    <dbReference type="NCBI Taxonomy" id="1483604"/>
    <lineage>
        <taxon>Bacteria</taxon>
        <taxon>Bacillati</taxon>
        <taxon>Actinomycetota</taxon>
        <taxon>Actinomycetes</taxon>
        <taxon>Pseudonocardiales</taxon>
        <taxon>Pseudonocardiaceae</taxon>
        <taxon>Kutzneria</taxon>
    </lineage>
</organism>
<gene>
    <name evidence="5" type="ORF">ACFFH7_12060</name>
</gene>
<dbReference type="PANTHER" id="PTHR43142">
    <property type="entry name" value="CARBOXYLIC ESTER HYDROLASE"/>
    <property type="match status" value="1"/>
</dbReference>
<dbReference type="PROSITE" id="PS00122">
    <property type="entry name" value="CARBOXYLESTERASE_B_1"/>
    <property type="match status" value="1"/>
</dbReference>
<evidence type="ECO:0000256" key="2">
    <source>
        <dbReference type="ARBA" id="ARBA00022801"/>
    </source>
</evidence>
<keyword evidence="2 3" id="KW-0378">Hydrolase</keyword>
<keyword evidence="6" id="KW-1185">Reference proteome</keyword>
<dbReference type="PANTHER" id="PTHR43142:SF1">
    <property type="entry name" value="CARBOXYLIC ESTER HYDROLASE"/>
    <property type="match status" value="1"/>
</dbReference>
<reference evidence="5 6" key="1">
    <citation type="submission" date="2024-09" db="EMBL/GenBank/DDBJ databases">
        <authorList>
            <person name="Sun Q."/>
            <person name="Mori K."/>
        </authorList>
    </citation>
    <scope>NUCLEOTIDE SEQUENCE [LARGE SCALE GENOMIC DNA]</scope>
    <source>
        <strain evidence="5 6">TBRC 1432</strain>
    </source>
</reference>
<evidence type="ECO:0000256" key="1">
    <source>
        <dbReference type="ARBA" id="ARBA00005964"/>
    </source>
</evidence>
<evidence type="ECO:0000313" key="6">
    <source>
        <dbReference type="Proteomes" id="UP001589810"/>
    </source>
</evidence>
<dbReference type="EC" id="3.1.1.-" evidence="3"/>
<evidence type="ECO:0000259" key="4">
    <source>
        <dbReference type="Pfam" id="PF00135"/>
    </source>
</evidence>